<evidence type="ECO:0000259" key="10">
    <source>
        <dbReference type="Pfam" id="PF07730"/>
    </source>
</evidence>
<protein>
    <recommendedName>
        <fullName evidence="2">histidine kinase</fullName>
        <ecNumber evidence="2">2.7.13.3</ecNumber>
    </recommendedName>
</protein>
<organism evidence="12 13">
    <name type="scientific">Streptomyces lincolnensis</name>
    <dbReference type="NCBI Taxonomy" id="1915"/>
    <lineage>
        <taxon>Bacteria</taxon>
        <taxon>Bacillati</taxon>
        <taxon>Actinomycetota</taxon>
        <taxon>Actinomycetes</taxon>
        <taxon>Kitasatosporales</taxon>
        <taxon>Streptomycetaceae</taxon>
        <taxon>Streptomyces</taxon>
    </lineage>
</organism>
<evidence type="ECO:0000259" key="11">
    <source>
        <dbReference type="Pfam" id="PF23539"/>
    </source>
</evidence>
<keyword evidence="6 12" id="KW-0418">Kinase</keyword>
<evidence type="ECO:0000256" key="8">
    <source>
        <dbReference type="ARBA" id="ARBA00023012"/>
    </source>
</evidence>
<evidence type="ECO:0000256" key="6">
    <source>
        <dbReference type="ARBA" id="ARBA00022777"/>
    </source>
</evidence>
<evidence type="ECO:0000256" key="5">
    <source>
        <dbReference type="ARBA" id="ARBA00022741"/>
    </source>
</evidence>
<feature type="domain" description="Signal transduction histidine kinase subgroup 3 dimerisation and phosphoacceptor" evidence="10">
    <location>
        <begin position="189"/>
        <end position="254"/>
    </location>
</feature>
<feature type="domain" description="Histidine kinase/HSP90-like ATPase" evidence="9">
    <location>
        <begin position="300"/>
        <end position="383"/>
    </location>
</feature>
<feature type="domain" description="DUF7134" evidence="11">
    <location>
        <begin position="16"/>
        <end position="161"/>
    </location>
</feature>
<dbReference type="RefSeq" id="WP_067443304.1">
    <property type="nucleotide sequence ID" value="NZ_CP016438.1"/>
</dbReference>
<dbReference type="EC" id="2.7.13.3" evidence="2"/>
<dbReference type="Pfam" id="PF23539">
    <property type="entry name" value="DUF7134"/>
    <property type="match status" value="1"/>
</dbReference>
<dbReference type="InterPro" id="IPR055558">
    <property type="entry name" value="DUF7134"/>
</dbReference>
<dbReference type="Pfam" id="PF02518">
    <property type="entry name" value="HATPase_c"/>
    <property type="match status" value="1"/>
</dbReference>
<dbReference type="SUPFAM" id="SSF55874">
    <property type="entry name" value="ATPase domain of HSP90 chaperone/DNA topoisomerase II/histidine kinase"/>
    <property type="match status" value="1"/>
</dbReference>
<dbReference type="Gene3D" id="3.30.565.10">
    <property type="entry name" value="Histidine kinase-like ATPase, C-terminal domain"/>
    <property type="match status" value="1"/>
</dbReference>
<evidence type="ECO:0000313" key="13">
    <source>
        <dbReference type="Proteomes" id="UP000092598"/>
    </source>
</evidence>
<dbReference type="STRING" id="1915.SLINC_7545"/>
<dbReference type="EMBL" id="CP016438">
    <property type="protein sequence ID" value="ANS69769.1"/>
    <property type="molecule type" value="Genomic_DNA"/>
</dbReference>
<dbReference type="GO" id="GO:0016020">
    <property type="term" value="C:membrane"/>
    <property type="evidence" value="ECO:0007669"/>
    <property type="project" value="InterPro"/>
</dbReference>
<dbReference type="InterPro" id="IPR050482">
    <property type="entry name" value="Sensor_HK_TwoCompSys"/>
</dbReference>
<dbReference type="GO" id="GO:0005524">
    <property type="term" value="F:ATP binding"/>
    <property type="evidence" value="ECO:0007669"/>
    <property type="project" value="UniProtKB-KW"/>
</dbReference>
<evidence type="ECO:0000256" key="3">
    <source>
        <dbReference type="ARBA" id="ARBA00022553"/>
    </source>
</evidence>
<dbReference type="PATRIC" id="fig|1915.4.peg.8306"/>
<comment type="catalytic activity">
    <reaction evidence="1">
        <text>ATP + protein L-histidine = ADP + protein N-phospho-L-histidine.</text>
        <dbReference type="EC" id="2.7.13.3"/>
    </reaction>
</comment>
<dbReference type="GO" id="GO:0000155">
    <property type="term" value="F:phosphorelay sensor kinase activity"/>
    <property type="evidence" value="ECO:0007669"/>
    <property type="project" value="InterPro"/>
</dbReference>
<keyword evidence="5" id="KW-0547">Nucleotide-binding</keyword>
<keyword evidence="4" id="KW-0808">Transferase</keyword>
<dbReference type="KEGG" id="sls:SLINC_7545"/>
<gene>
    <name evidence="12" type="ORF">SLINC_7545</name>
</gene>
<keyword evidence="8" id="KW-0902">Two-component regulatory system</keyword>
<evidence type="ECO:0000256" key="7">
    <source>
        <dbReference type="ARBA" id="ARBA00022840"/>
    </source>
</evidence>
<dbReference type="Pfam" id="PF07730">
    <property type="entry name" value="HisKA_3"/>
    <property type="match status" value="1"/>
</dbReference>
<evidence type="ECO:0000256" key="4">
    <source>
        <dbReference type="ARBA" id="ARBA00022679"/>
    </source>
</evidence>
<dbReference type="InterPro" id="IPR003594">
    <property type="entry name" value="HATPase_dom"/>
</dbReference>
<accession>A0A1B1MMD9</accession>
<evidence type="ECO:0000256" key="1">
    <source>
        <dbReference type="ARBA" id="ARBA00000085"/>
    </source>
</evidence>
<dbReference type="OrthoDB" id="227596at2"/>
<dbReference type="InterPro" id="IPR036890">
    <property type="entry name" value="HATPase_C_sf"/>
</dbReference>
<dbReference type="GO" id="GO:0046983">
    <property type="term" value="F:protein dimerization activity"/>
    <property type="evidence" value="ECO:0007669"/>
    <property type="project" value="InterPro"/>
</dbReference>
<dbReference type="PANTHER" id="PTHR24421:SF10">
    <property type="entry name" value="NITRATE_NITRITE SENSOR PROTEIN NARQ"/>
    <property type="match status" value="1"/>
</dbReference>
<keyword evidence="13" id="KW-1185">Reference proteome</keyword>
<dbReference type="CDD" id="cd16917">
    <property type="entry name" value="HATPase_UhpB-NarQ-NarX-like"/>
    <property type="match status" value="1"/>
</dbReference>
<proteinExistence type="predicted"/>
<dbReference type="InterPro" id="IPR011712">
    <property type="entry name" value="Sig_transdc_His_kin_sub3_dim/P"/>
</dbReference>
<dbReference type="PANTHER" id="PTHR24421">
    <property type="entry name" value="NITRATE/NITRITE SENSOR PROTEIN NARX-RELATED"/>
    <property type="match status" value="1"/>
</dbReference>
<keyword evidence="3" id="KW-0597">Phosphoprotein</keyword>
<dbReference type="Proteomes" id="UP000092598">
    <property type="component" value="Chromosome"/>
</dbReference>
<name>A0A1B1MMD9_STRLN</name>
<dbReference type="AlphaFoldDB" id="A0A1B1MMD9"/>
<sequence>MTTFDRPAARFRALPPRAVDLLVVAVVAWFTGLDAAANDPQYQQADSFTWLLLAVSLAVLAWRRRWPVPVALVTGAACAGWALHGHIGELLNLPTIVALYTVAVRGDRTRTLWTGLAASLASGAVALAVGHDVVNPQGLPVLEMLWPLVPLLLGEVVRTRRQLLDEYTARAARAEQDRERETARRVNEERVRIARELHDVVAHTVTAMTVQAGVALDAFDVRPEVARRALRQVRNSGKDAVRELRATVTVLRDPGGDPAEPAPGVDRIPELVERFAGGDVEITLRRQGEPERAAPVVGLAAYRIVQEALTNVVKHAGARHATVTVVRENDRLTVEVVDDGGPSGTAEGGFGLIGMRERALAAGGTIDHGPRPEGGFRVRAVFRADGEGDGGRRW</sequence>
<evidence type="ECO:0000259" key="9">
    <source>
        <dbReference type="Pfam" id="PF02518"/>
    </source>
</evidence>
<dbReference type="Gene3D" id="1.20.5.1930">
    <property type="match status" value="1"/>
</dbReference>
<evidence type="ECO:0000256" key="2">
    <source>
        <dbReference type="ARBA" id="ARBA00012438"/>
    </source>
</evidence>
<reference evidence="12 13" key="1">
    <citation type="submission" date="2016-07" db="EMBL/GenBank/DDBJ databases">
        <title>Enhancement of antibiotic productionsby engineered nitrateutilization in actinobacteria.</title>
        <authorList>
            <person name="Meng S.C."/>
        </authorList>
    </citation>
    <scope>NUCLEOTIDE SEQUENCE [LARGE SCALE GENOMIC DNA]</scope>
    <source>
        <strain evidence="12 13">NRRL 2936</strain>
    </source>
</reference>
<evidence type="ECO:0000313" key="12">
    <source>
        <dbReference type="EMBL" id="ANS69769.1"/>
    </source>
</evidence>
<keyword evidence="7" id="KW-0067">ATP-binding</keyword>